<name>A0A6J4R054_9ACTN</name>
<dbReference type="EMBL" id="CADCVC010000224">
    <property type="protein sequence ID" value="CAA9453032.1"/>
    <property type="molecule type" value="Genomic_DNA"/>
</dbReference>
<gene>
    <name evidence="4" type="ORF">AVDCRST_MAG80-2513</name>
</gene>
<dbReference type="PANTHER" id="PTHR43080">
    <property type="entry name" value="CBS DOMAIN-CONTAINING PROTEIN CBSX3, MITOCHONDRIAL"/>
    <property type="match status" value="1"/>
</dbReference>
<feature type="domain" description="CBS" evidence="3">
    <location>
        <begin position="15"/>
        <end position="75"/>
    </location>
</feature>
<evidence type="ECO:0000313" key="4">
    <source>
        <dbReference type="EMBL" id="CAA9453032.1"/>
    </source>
</evidence>
<organism evidence="4">
    <name type="scientific">uncultured Rubrobacteraceae bacterium</name>
    <dbReference type="NCBI Taxonomy" id="349277"/>
    <lineage>
        <taxon>Bacteria</taxon>
        <taxon>Bacillati</taxon>
        <taxon>Actinomycetota</taxon>
        <taxon>Rubrobacteria</taxon>
        <taxon>Rubrobacterales</taxon>
        <taxon>Rubrobacteraceae</taxon>
        <taxon>environmental samples</taxon>
    </lineage>
</organism>
<dbReference type="SUPFAM" id="SSF54631">
    <property type="entry name" value="CBS-domain pair"/>
    <property type="match status" value="1"/>
</dbReference>
<reference evidence="4" key="1">
    <citation type="submission" date="2020-02" db="EMBL/GenBank/DDBJ databases">
        <authorList>
            <person name="Meier V. D."/>
        </authorList>
    </citation>
    <scope>NUCLEOTIDE SEQUENCE</scope>
    <source>
        <strain evidence="4">AVDCRST_MAG80</strain>
    </source>
</reference>
<dbReference type="SMART" id="SM00116">
    <property type="entry name" value="CBS"/>
    <property type="match status" value="2"/>
</dbReference>
<dbReference type="Pfam" id="PF00571">
    <property type="entry name" value="CBS"/>
    <property type="match status" value="2"/>
</dbReference>
<feature type="domain" description="CBS" evidence="3">
    <location>
        <begin position="104"/>
        <end position="159"/>
    </location>
</feature>
<sequence>MEQRDIRELRVGDIMETDWPTLEPQSTVEEAIKLFAEAQVSGAPVVEDGRLVGIITEGDLIFQDADVKAPGFLDILGGIVPLGDTEEYRREALKSAGVTVDEVMTDEPVTIAPEATLAETATIMAERRKKILPVVEDERLVGVITRMDILTLHVLKPRL</sequence>
<keyword evidence="1 2" id="KW-0129">CBS domain</keyword>
<dbReference type="AlphaFoldDB" id="A0A6J4R054"/>
<accession>A0A6J4R054</accession>
<dbReference type="PANTHER" id="PTHR43080:SF2">
    <property type="entry name" value="CBS DOMAIN-CONTAINING PROTEIN"/>
    <property type="match status" value="1"/>
</dbReference>
<protein>
    <submittedName>
        <fullName evidence="4">CBS domain protein sometimes clustered with YjeE</fullName>
    </submittedName>
</protein>
<dbReference type="CDD" id="cd04586">
    <property type="entry name" value="CBS_pair_BON_assoc"/>
    <property type="match status" value="1"/>
</dbReference>
<dbReference type="Gene3D" id="3.10.580.10">
    <property type="entry name" value="CBS-domain"/>
    <property type="match status" value="1"/>
</dbReference>
<dbReference type="InterPro" id="IPR051257">
    <property type="entry name" value="Diverse_CBS-Domain"/>
</dbReference>
<dbReference type="PROSITE" id="PS51371">
    <property type="entry name" value="CBS"/>
    <property type="match status" value="2"/>
</dbReference>
<proteinExistence type="predicted"/>
<dbReference type="InterPro" id="IPR000644">
    <property type="entry name" value="CBS_dom"/>
</dbReference>
<evidence type="ECO:0000259" key="3">
    <source>
        <dbReference type="PROSITE" id="PS51371"/>
    </source>
</evidence>
<dbReference type="InterPro" id="IPR046342">
    <property type="entry name" value="CBS_dom_sf"/>
</dbReference>
<evidence type="ECO:0000256" key="1">
    <source>
        <dbReference type="ARBA" id="ARBA00023122"/>
    </source>
</evidence>
<evidence type="ECO:0000256" key="2">
    <source>
        <dbReference type="PROSITE-ProRule" id="PRU00703"/>
    </source>
</evidence>